<feature type="non-terminal residue" evidence="2">
    <location>
        <position position="266"/>
    </location>
</feature>
<dbReference type="GO" id="GO:0004074">
    <property type="term" value="F:biliverdin reductase [NAD(P)H] activity"/>
    <property type="evidence" value="ECO:0007669"/>
    <property type="project" value="TreeGrafter"/>
</dbReference>
<evidence type="ECO:0000313" key="3">
    <source>
        <dbReference type="Proteomes" id="UP001412239"/>
    </source>
</evidence>
<reference evidence="2" key="1">
    <citation type="submission" date="2015-10" db="EMBL/GenBank/DDBJ databases">
        <authorList>
            <person name="Regsiter A."/>
            <person name="william w."/>
        </authorList>
    </citation>
    <scope>NUCLEOTIDE SEQUENCE</scope>
    <source>
        <strain evidence="2">Montdore</strain>
    </source>
</reference>
<dbReference type="GO" id="GO:0042602">
    <property type="term" value="F:riboflavin reductase (NADPH) activity"/>
    <property type="evidence" value="ECO:0007669"/>
    <property type="project" value="TreeGrafter"/>
</dbReference>
<dbReference type="InterPro" id="IPR051606">
    <property type="entry name" value="Polyketide_Oxido-like"/>
</dbReference>
<dbReference type="SUPFAM" id="SSF51735">
    <property type="entry name" value="NAD(P)-binding Rossmann-fold domains"/>
    <property type="match status" value="1"/>
</dbReference>
<gene>
    <name evidence="2" type="ORF">GSTUAT00003168001</name>
</gene>
<dbReference type="EMBL" id="LN890985">
    <property type="protein sequence ID" value="CUS12745.1"/>
    <property type="molecule type" value="Genomic_DNA"/>
</dbReference>
<accession>A0A292Q1B1</accession>
<dbReference type="PANTHER" id="PTHR43355:SF2">
    <property type="entry name" value="FLAVIN REDUCTASE (NADPH)"/>
    <property type="match status" value="1"/>
</dbReference>
<dbReference type="AlphaFoldDB" id="A0A292Q1B1"/>
<dbReference type="PANTHER" id="PTHR43355">
    <property type="entry name" value="FLAVIN REDUCTASE (NADPH)"/>
    <property type="match status" value="1"/>
</dbReference>
<protein>
    <recommendedName>
        <fullName evidence="4">NAD(P)-binding domain-containing protein</fullName>
    </recommendedName>
</protein>
<evidence type="ECO:0008006" key="4">
    <source>
        <dbReference type="Google" id="ProtNLM"/>
    </source>
</evidence>
<proteinExistence type="inferred from homology"/>
<sequence length="266" mass="28269">MSEAVATEVREVAFFGPTGGCALAALELALGSGCRCSALTRRPSHLRSQLSTLSAETLENLTIIEGTVQTPAAVLDTLRSQTNPSFPRKYIISGIGGVPKFGFNPFRPTLDNPHVCQEAGEAILSGLRQLKSGVAEGEWRQPLLAVISTTGLVPGELPFVMKPLYGILKIPHEDKVKMEGVVTGAEEGLVRWIVARAGLLTDGPAGGAVRAGYAGRIRNGSGKWGDVQGVAVGYRISRGDVGRWLFEEVIGQDGGEWVGRKVCLVY</sequence>
<name>A0A292Q1B1_9PEZI</name>
<organism evidence="2 3">
    <name type="scientific">Tuber aestivum</name>
    <name type="common">summer truffle</name>
    <dbReference type="NCBI Taxonomy" id="59557"/>
    <lineage>
        <taxon>Eukaryota</taxon>
        <taxon>Fungi</taxon>
        <taxon>Dikarya</taxon>
        <taxon>Ascomycota</taxon>
        <taxon>Pezizomycotina</taxon>
        <taxon>Pezizomycetes</taxon>
        <taxon>Pezizales</taxon>
        <taxon>Tuberaceae</taxon>
        <taxon>Tuber</taxon>
    </lineage>
</organism>
<dbReference type="Gene3D" id="3.40.50.720">
    <property type="entry name" value="NAD(P)-binding Rossmann-like Domain"/>
    <property type="match status" value="1"/>
</dbReference>
<dbReference type="InterPro" id="IPR036291">
    <property type="entry name" value="NAD(P)-bd_dom_sf"/>
</dbReference>
<evidence type="ECO:0000313" key="2">
    <source>
        <dbReference type="EMBL" id="CUS12745.1"/>
    </source>
</evidence>
<keyword evidence="3" id="KW-1185">Reference proteome</keyword>
<evidence type="ECO:0000256" key="1">
    <source>
        <dbReference type="ARBA" id="ARBA00038376"/>
    </source>
</evidence>
<dbReference type="Proteomes" id="UP001412239">
    <property type="component" value="Unassembled WGS sequence"/>
</dbReference>
<comment type="similarity">
    <text evidence="1">Belongs to the avfA family.</text>
</comment>